<reference evidence="4" key="1">
    <citation type="submission" date="2022-11" db="UniProtKB">
        <authorList>
            <consortium name="WormBaseParasite"/>
        </authorList>
    </citation>
    <scope>IDENTIFICATION</scope>
</reference>
<dbReference type="GO" id="GO:0008270">
    <property type="term" value="F:zinc ion binding"/>
    <property type="evidence" value="ECO:0007669"/>
    <property type="project" value="UniProtKB-KW"/>
</dbReference>
<dbReference type="PROSITE" id="PS50157">
    <property type="entry name" value="ZINC_FINGER_C2H2_2"/>
    <property type="match status" value="1"/>
</dbReference>
<dbReference type="InterPro" id="IPR013087">
    <property type="entry name" value="Znf_C2H2_type"/>
</dbReference>
<evidence type="ECO:0000256" key="1">
    <source>
        <dbReference type="PROSITE-ProRule" id="PRU00042"/>
    </source>
</evidence>
<organism evidence="3 4">
    <name type="scientific">Parascaris univalens</name>
    <name type="common">Nematode worm</name>
    <dbReference type="NCBI Taxonomy" id="6257"/>
    <lineage>
        <taxon>Eukaryota</taxon>
        <taxon>Metazoa</taxon>
        <taxon>Ecdysozoa</taxon>
        <taxon>Nematoda</taxon>
        <taxon>Chromadorea</taxon>
        <taxon>Rhabditida</taxon>
        <taxon>Spirurina</taxon>
        <taxon>Ascaridomorpha</taxon>
        <taxon>Ascaridoidea</taxon>
        <taxon>Ascarididae</taxon>
        <taxon>Parascaris</taxon>
    </lineage>
</organism>
<keyword evidence="1" id="KW-0862">Zinc</keyword>
<evidence type="ECO:0000313" key="4">
    <source>
        <dbReference type="WBParaSite" id="PgE107_g003_t01"/>
    </source>
</evidence>
<dbReference type="AlphaFoldDB" id="A0A915A0Y1"/>
<accession>A0A915A0Y1</accession>
<dbReference type="WBParaSite" id="PgE107_g003_t01">
    <property type="protein sequence ID" value="PgE107_g003_t01"/>
    <property type="gene ID" value="PgE107_g003"/>
</dbReference>
<dbReference type="PROSITE" id="PS00028">
    <property type="entry name" value="ZINC_FINGER_C2H2_1"/>
    <property type="match status" value="1"/>
</dbReference>
<feature type="domain" description="C2H2-type" evidence="2">
    <location>
        <begin position="174"/>
        <end position="197"/>
    </location>
</feature>
<keyword evidence="3" id="KW-1185">Reference proteome</keyword>
<evidence type="ECO:0000313" key="3">
    <source>
        <dbReference type="Proteomes" id="UP000887569"/>
    </source>
</evidence>
<keyword evidence="1" id="KW-0479">Metal-binding</keyword>
<dbReference type="Proteomes" id="UP000887569">
    <property type="component" value="Unplaced"/>
</dbReference>
<name>A0A915A0Y1_PARUN</name>
<sequence>VMPSSFQASESNSPDIFLLAHVPTLKEMIFTHDVHEILARKNLDGRSANEELAAPSNSSISPANELLAAFSTRAMQLQSSDDKTSAEDRFSSITPGQLSGPSDVADYSFFHIPAKADGTTGAQLTQLGDTMGKCTEKGLDPLQLHYLASAEMQQQRKDVSNKSSKHLRAAVTQFLCNACGGSYKSRRHLYFHKRQVHIIFTFPFYVSWEPGEYM</sequence>
<evidence type="ECO:0000259" key="2">
    <source>
        <dbReference type="PROSITE" id="PS50157"/>
    </source>
</evidence>
<keyword evidence="1" id="KW-0863">Zinc-finger</keyword>
<proteinExistence type="predicted"/>
<protein>
    <submittedName>
        <fullName evidence="4">C2H2-type domain-containing protein</fullName>
    </submittedName>
</protein>